<dbReference type="CDD" id="cd04301">
    <property type="entry name" value="NAT_SF"/>
    <property type="match status" value="1"/>
</dbReference>
<feature type="domain" description="N-acetyltransferase" evidence="1">
    <location>
        <begin position="1"/>
        <end position="138"/>
    </location>
</feature>
<dbReference type="Gene3D" id="3.40.630.30">
    <property type="match status" value="1"/>
</dbReference>
<dbReference type="Pfam" id="PF13673">
    <property type="entry name" value="Acetyltransf_10"/>
    <property type="match status" value="1"/>
</dbReference>
<dbReference type="AlphaFoldDB" id="A0A2N0UZ68"/>
<keyword evidence="3" id="KW-1185">Reference proteome</keyword>
<dbReference type="InterPro" id="IPR000182">
    <property type="entry name" value="GNAT_dom"/>
</dbReference>
<dbReference type="EMBL" id="NNSR01000028">
    <property type="protein sequence ID" value="PKD32279.1"/>
    <property type="molecule type" value="Genomic_DNA"/>
</dbReference>
<name>A0A2N0UZ68_9FIRM</name>
<comment type="caution">
    <text evidence="2">The sequence shown here is derived from an EMBL/GenBank/DDBJ whole genome shotgun (WGS) entry which is preliminary data.</text>
</comment>
<dbReference type="PROSITE" id="PS51186">
    <property type="entry name" value="GNAT"/>
    <property type="match status" value="1"/>
</dbReference>
<keyword evidence="2" id="KW-0012">Acyltransferase</keyword>
<dbReference type="SUPFAM" id="SSF55729">
    <property type="entry name" value="Acyl-CoA N-acyltransferases (Nat)"/>
    <property type="match status" value="1"/>
</dbReference>
<keyword evidence="2" id="KW-0808">Transferase</keyword>
<proteinExistence type="predicted"/>
<evidence type="ECO:0000313" key="2">
    <source>
        <dbReference type="EMBL" id="PKD32279.1"/>
    </source>
</evidence>
<reference evidence="2" key="1">
    <citation type="journal article" date="2018" name="Environ. Microbiol.">
        <title>Sporulation capability and amylosome conservation among diverse human colonic and rumen isolates of the keystone starch-degrader Ruminococcus bromii.</title>
        <authorList>
            <person name="Mukhopadhya I."/>
            <person name="Morais S."/>
            <person name="Laverde-Gomez J."/>
            <person name="Sheridan P.O."/>
            <person name="Walker A.W."/>
            <person name="Kelly W."/>
            <person name="Klieve A.V."/>
            <person name="Ouwerkerk D."/>
            <person name="Duncan S.H."/>
            <person name="Louis P."/>
            <person name="Koropatkin N."/>
            <person name="Cockburn D."/>
            <person name="Kibler R."/>
            <person name="Cooper P.J."/>
            <person name="Sandoval C."/>
            <person name="Crost E."/>
            <person name="Juge N."/>
            <person name="Bayer E.A."/>
            <person name="Flint H.J."/>
        </authorList>
    </citation>
    <scope>NUCLEOTIDE SEQUENCE [LARGE SCALE GENOMIC DNA]</scope>
    <source>
        <strain evidence="2">ATCC 27255</strain>
    </source>
</reference>
<dbReference type="GO" id="GO:0016747">
    <property type="term" value="F:acyltransferase activity, transferring groups other than amino-acyl groups"/>
    <property type="evidence" value="ECO:0007669"/>
    <property type="project" value="InterPro"/>
</dbReference>
<dbReference type="InterPro" id="IPR016181">
    <property type="entry name" value="Acyl_CoA_acyltransferase"/>
</dbReference>
<dbReference type="EC" id="2.3.1.-" evidence="2"/>
<accession>A0A2N0UZ68</accession>
<evidence type="ECO:0000313" key="3">
    <source>
        <dbReference type="Proteomes" id="UP000233425"/>
    </source>
</evidence>
<dbReference type="Proteomes" id="UP000233425">
    <property type="component" value="Unassembled WGS sequence"/>
</dbReference>
<protein>
    <submittedName>
        <fullName evidence="2">Putative N-acetyltransferase YjcF</fullName>
        <ecNumber evidence="2">2.3.1.-</ecNumber>
    </submittedName>
</protein>
<dbReference type="RefSeq" id="WP_101028588.1">
    <property type="nucleotide sequence ID" value="NZ_CABMMZ010000028.1"/>
</dbReference>
<gene>
    <name evidence="2" type="primary">yjcF</name>
    <name evidence="2" type="ORF">RBATCC27255_00487</name>
</gene>
<evidence type="ECO:0000259" key="1">
    <source>
        <dbReference type="PROSITE" id="PS51186"/>
    </source>
</evidence>
<sequence>MTIKCFDKLPDEAVKIRTLVFVEEQGFKDEFDSIDEIATHIVMFDGDNPVAVGRFFLSENEGEYIVGRVAVKKEYRGKNLGAEILKACEVEIKKIGGTAVTVSAQVQAENFYKKQGYVSVGETYFDEHCPHIKMIKNL</sequence>
<organism evidence="2 3">
    <name type="scientific">Ruminococcus bromii</name>
    <dbReference type="NCBI Taxonomy" id="40518"/>
    <lineage>
        <taxon>Bacteria</taxon>
        <taxon>Bacillati</taxon>
        <taxon>Bacillota</taxon>
        <taxon>Clostridia</taxon>
        <taxon>Eubacteriales</taxon>
        <taxon>Oscillospiraceae</taxon>
        <taxon>Ruminococcus</taxon>
    </lineage>
</organism>